<dbReference type="Gene3D" id="1.20.1220.20">
    <property type="entry name" value="Uncharcterised protein PF01724"/>
    <property type="match status" value="1"/>
</dbReference>
<name>A0A1Z3HHH7_9CYAN</name>
<protein>
    <recommendedName>
        <fullName evidence="3">DUF29 domain-containing protein</fullName>
    </recommendedName>
</protein>
<proteinExistence type="predicted"/>
<evidence type="ECO:0000313" key="1">
    <source>
        <dbReference type="EMBL" id="ASC69746.1"/>
    </source>
</evidence>
<keyword evidence="2" id="KW-1185">Reference proteome</keyword>
<dbReference type="EMBL" id="CP021983">
    <property type="protein sequence ID" value="ASC69746.1"/>
    <property type="molecule type" value="Genomic_DNA"/>
</dbReference>
<reference evidence="1 2" key="1">
    <citation type="journal article" date="2016" name="Biochim. Biophys. Acta">
        <title>Characterization of red-shifted phycobilisomes isolated from the chlorophyll f-containing cyanobacterium Halomicronema hongdechloris.</title>
        <authorList>
            <person name="Li Y."/>
            <person name="Lin Y."/>
            <person name="Garvey C.J."/>
            <person name="Birch D."/>
            <person name="Corkery R.W."/>
            <person name="Loughlin P.C."/>
            <person name="Scheer H."/>
            <person name="Willows R.D."/>
            <person name="Chen M."/>
        </authorList>
    </citation>
    <scope>NUCLEOTIDE SEQUENCE [LARGE SCALE GENOMIC DNA]</scope>
    <source>
        <strain evidence="1 2">C2206</strain>
    </source>
</reference>
<accession>A0A1Z3HHH7</accession>
<dbReference type="STRING" id="1641165.XM38_11205"/>
<dbReference type="RefSeq" id="WP_088429072.1">
    <property type="nucleotide sequence ID" value="NZ_CP021983.2"/>
</dbReference>
<dbReference type="PANTHER" id="PTHR34235">
    <property type="entry name" value="SLR1203 PROTEIN-RELATED"/>
    <property type="match status" value="1"/>
</dbReference>
<evidence type="ECO:0000313" key="2">
    <source>
        <dbReference type="Proteomes" id="UP000191901"/>
    </source>
</evidence>
<dbReference type="OrthoDB" id="495351at2"/>
<dbReference type="KEGG" id="hhg:XM38_006750"/>
<evidence type="ECO:0008006" key="3">
    <source>
        <dbReference type="Google" id="ProtNLM"/>
    </source>
</evidence>
<gene>
    <name evidence="1" type="ORF">XM38_006750</name>
</gene>
<dbReference type="Proteomes" id="UP000191901">
    <property type="component" value="Chromosome"/>
</dbReference>
<organism evidence="1 2">
    <name type="scientific">Halomicronema hongdechloris C2206</name>
    <dbReference type="NCBI Taxonomy" id="1641165"/>
    <lineage>
        <taxon>Bacteria</taxon>
        <taxon>Bacillati</taxon>
        <taxon>Cyanobacteriota</taxon>
        <taxon>Cyanophyceae</taxon>
        <taxon>Nodosilineales</taxon>
        <taxon>Nodosilineaceae</taxon>
        <taxon>Halomicronema</taxon>
    </lineage>
</organism>
<sequence length="149" mass="16637">MEELLEIRELLLANRVADALQLVEEMTEMSKDDKLNKIFSFGIILLIHLIKQAAEGQSTRSWETSILNAVKQIQRTNRRRKAGGTYLTLGELRETLEDAYSSALRQAALEAFEGRYEAAELGQMVDQKAIIEQAIALVLEAAGDRNTGS</sequence>
<dbReference type="AlphaFoldDB" id="A0A1Z3HHH7"/>
<dbReference type="InterPro" id="IPR002636">
    <property type="entry name" value="DUF29"/>
</dbReference>
<dbReference type="Pfam" id="PF01724">
    <property type="entry name" value="DUF29"/>
    <property type="match status" value="1"/>
</dbReference>
<dbReference type="PANTHER" id="PTHR34235:SF1">
    <property type="entry name" value="SLR0416 PROTEIN"/>
    <property type="match status" value="1"/>
</dbReference>